<organism evidence="2 3">
    <name type="scientific">Arabidopsis arenosa</name>
    <name type="common">Sand rock-cress</name>
    <name type="synonym">Cardaminopsis arenosa</name>
    <dbReference type="NCBI Taxonomy" id="38785"/>
    <lineage>
        <taxon>Eukaryota</taxon>
        <taxon>Viridiplantae</taxon>
        <taxon>Streptophyta</taxon>
        <taxon>Embryophyta</taxon>
        <taxon>Tracheophyta</taxon>
        <taxon>Spermatophyta</taxon>
        <taxon>Magnoliopsida</taxon>
        <taxon>eudicotyledons</taxon>
        <taxon>Gunneridae</taxon>
        <taxon>Pentapetalae</taxon>
        <taxon>rosids</taxon>
        <taxon>malvids</taxon>
        <taxon>Brassicales</taxon>
        <taxon>Brassicaceae</taxon>
        <taxon>Camelineae</taxon>
        <taxon>Arabidopsis</taxon>
    </lineage>
</organism>
<protein>
    <recommendedName>
        <fullName evidence="1">MATH domain-containing protein</fullName>
    </recommendedName>
</protein>
<gene>
    <name evidence="2" type="ORF">AARE701A_LOCUS9866</name>
</gene>
<dbReference type="SUPFAM" id="SSF49599">
    <property type="entry name" value="TRAF domain-like"/>
    <property type="match status" value="2"/>
</dbReference>
<dbReference type="CDD" id="cd00121">
    <property type="entry name" value="MATH"/>
    <property type="match status" value="2"/>
</dbReference>
<dbReference type="EMBL" id="LR999454">
    <property type="protein sequence ID" value="CAE6015248.1"/>
    <property type="molecule type" value="Genomic_DNA"/>
</dbReference>
<evidence type="ECO:0000313" key="2">
    <source>
        <dbReference type="EMBL" id="CAE6015248.1"/>
    </source>
</evidence>
<feature type="domain" description="MATH" evidence="1">
    <location>
        <begin position="14"/>
        <end position="151"/>
    </location>
</feature>
<proteinExistence type="predicted"/>
<dbReference type="InterPro" id="IPR002083">
    <property type="entry name" value="MATH/TRAF_dom"/>
</dbReference>
<reference evidence="2" key="1">
    <citation type="submission" date="2021-01" db="EMBL/GenBank/DDBJ databases">
        <authorList>
            <person name="Bezrukov I."/>
        </authorList>
    </citation>
    <scope>NUCLEOTIDE SEQUENCE</scope>
</reference>
<accession>A0A8S2A6Q8</accession>
<evidence type="ECO:0000313" key="3">
    <source>
        <dbReference type="Proteomes" id="UP000682877"/>
    </source>
</evidence>
<dbReference type="Pfam" id="PF22486">
    <property type="entry name" value="MATH_2"/>
    <property type="match status" value="2"/>
</dbReference>
<dbReference type="AlphaFoldDB" id="A0A8S2A6Q8"/>
<dbReference type="InterPro" id="IPR008974">
    <property type="entry name" value="TRAF-like"/>
</dbReference>
<dbReference type="SMART" id="SM00061">
    <property type="entry name" value="MATH"/>
    <property type="match status" value="2"/>
</dbReference>
<dbReference type="Gene3D" id="2.60.210.10">
    <property type="entry name" value="Apoptosis, Tumor Necrosis Factor Receptor Associated Protein 2, Chain A"/>
    <property type="match status" value="2"/>
</dbReference>
<feature type="domain" description="MATH" evidence="1">
    <location>
        <begin position="172"/>
        <end position="298"/>
    </location>
</feature>
<dbReference type="PROSITE" id="PS50144">
    <property type="entry name" value="MATH"/>
    <property type="match status" value="2"/>
</dbReference>
<evidence type="ECO:0000259" key="1">
    <source>
        <dbReference type="PROSITE" id="PS50144"/>
    </source>
</evidence>
<dbReference type="PANTHER" id="PTHR46162">
    <property type="entry name" value="TRAF-LIKE FAMILY PROTEIN"/>
    <property type="match status" value="1"/>
</dbReference>
<dbReference type="Proteomes" id="UP000682877">
    <property type="component" value="Chromosome 4"/>
</dbReference>
<dbReference type="PANTHER" id="PTHR46162:SF47">
    <property type="entry name" value="TRAF-LIKE FAMILY PROTEIN-RELATED"/>
    <property type="match status" value="1"/>
</dbReference>
<keyword evidence="3" id="KW-1185">Reference proteome</keyword>
<name>A0A8S2A6Q8_ARAAE</name>
<sequence length="309" mass="35343">MSSTTVQSLRERSPSSYSLKIKNFSQLENLALGSADGKYLSRLFSAGGYNWRMILYPKGNDKDNGSDFISMYVELDSSSLSTPSTEVFADFRFFVLNKKENKYLTIHDVELKPFNTFRSVWGLPQVLPLSTFKDPENGYICLGQCEFGVDVIVAPPPTNWEILSFDEKLVYPYKIFWPVKNIFEILGHCHTSQRFSVGGKTWAIELYPKGSRTADYNKWVSIFLTAADCETLKEDEKIFTQAYLRILDPRGSNHLSRSITKCYNKSNSSWGYFRFVSIDELKNTYLDMEGALTLEIQFDVVSTTKHSLP</sequence>